<dbReference type="InterPro" id="IPR029062">
    <property type="entry name" value="Class_I_gatase-like"/>
</dbReference>
<reference evidence="2 3" key="1">
    <citation type="submission" date="2019-07" db="EMBL/GenBank/DDBJ databases">
        <title>Whole genome shotgun sequence of Cellulomonas composti NBRC 100758.</title>
        <authorList>
            <person name="Hosoyama A."/>
            <person name="Uohara A."/>
            <person name="Ohji S."/>
            <person name="Ichikawa N."/>
        </authorList>
    </citation>
    <scope>NUCLEOTIDE SEQUENCE [LARGE SCALE GENOMIC DNA]</scope>
    <source>
        <strain evidence="2 3">NBRC 100758</strain>
    </source>
</reference>
<accession>A0A511JCX4</accession>
<feature type="domain" description="Glutamine amidotransferase" evidence="1">
    <location>
        <begin position="44"/>
        <end position="194"/>
    </location>
</feature>
<dbReference type="InterPro" id="IPR017926">
    <property type="entry name" value="GATASE"/>
</dbReference>
<keyword evidence="2" id="KW-0808">Transferase</keyword>
<dbReference type="Gene3D" id="3.40.50.880">
    <property type="match status" value="1"/>
</dbReference>
<dbReference type="PANTHER" id="PTHR42695:SF5">
    <property type="entry name" value="GLUTAMINE AMIDOTRANSFERASE YLR126C-RELATED"/>
    <property type="match status" value="1"/>
</dbReference>
<dbReference type="Pfam" id="PF00117">
    <property type="entry name" value="GATase"/>
    <property type="match status" value="1"/>
</dbReference>
<dbReference type="GO" id="GO:0016740">
    <property type="term" value="F:transferase activity"/>
    <property type="evidence" value="ECO:0007669"/>
    <property type="project" value="UniProtKB-KW"/>
</dbReference>
<dbReference type="PROSITE" id="PS51273">
    <property type="entry name" value="GATASE_TYPE_1"/>
    <property type="match status" value="1"/>
</dbReference>
<name>A0A511JCX4_9CELL</name>
<evidence type="ECO:0000313" key="3">
    <source>
        <dbReference type="Proteomes" id="UP000321720"/>
    </source>
</evidence>
<keyword evidence="3" id="KW-1185">Reference proteome</keyword>
<dbReference type="AlphaFoldDB" id="A0A511JCX4"/>
<dbReference type="PANTHER" id="PTHR42695">
    <property type="entry name" value="GLUTAMINE AMIDOTRANSFERASE YLR126C-RELATED"/>
    <property type="match status" value="1"/>
</dbReference>
<gene>
    <name evidence="2" type="primary">guaA</name>
    <name evidence="2" type="ORF">CCO02nite_25160</name>
</gene>
<dbReference type="CDD" id="cd01741">
    <property type="entry name" value="GATase1_1"/>
    <property type="match status" value="1"/>
</dbReference>
<keyword evidence="2" id="KW-0315">Glutamine amidotransferase</keyword>
<comment type="caution">
    <text evidence="2">The sequence shown here is derived from an EMBL/GenBank/DDBJ whole genome shotgun (WGS) entry which is preliminary data.</text>
</comment>
<sequence>MDVSIRLTVIQSSSDVPLDRLAGWWSGVETVLVRADLGEPIPAASEVADALVVLGGHMSAYDDEGAAWLPALRTLLADAARSGVPTLGICLGAQLLAVATGGRVQVAAPPGPEAGVVNVFWRPEALDDAFVGPFVANLPERRVTAVPTLHSDAVVDLPPGAVWLASSNQYPYQAFRVGSAWGLQFHPEASTTTMRDWARWDGTVDTDAILADYAAREDELVETGAALAAGFLTVVREHAARRVEA</sequence>
<dbReference type="GO" id="GO:0005829">
    <property type="term" value="C:cytosol"/>
    <property type="evidence" value="ECO:0007669"/>
    <property type="project" value="TreeGrafter"/>
</dbReference>
<dbReference type="SUPFAM" id="SSF52317">
    <property type="entry name" value="Class I glutamine amidotransferase-like"/>
    <property type="match status" value="1"/>
</dbReference>
<protein>
    <submittedName>
        <fullName evidence="2">Glutamine amidotransferase</fullName>
    </submittedName>
</protein>
<evidence type="ECO:0000259" key="1">
    <source>
        <dbReference type="Pfam" id="PF00117"/>
    </source>
</evidence>
<dbReference type="Proteomes" id="UP000321720">
    <property type="component" value="Unassembled WGS sequence"/>
</dbReference>
<dbReference type="EMBL" id="BJWG01000012">
    <property type="protein sequence ID" value="GEL95858.1"/>
    <property type="molecule type" value="Genomic_DNA"/>
</dbReference>
<proteinExistence type="predicted"/>
<dbReference type="InterPro" id="IPR044992">
    <property type="entry name" value="ChyE-like"/>
</dbReference>
<organism evidence="2 3">
    <name type="scientific">Cellulomonas composti</name>
    <dbReference type="NCBI Taxonomy" id="266130"/>
    <lineage>
        <taxon>Bacteria</taxon>
        <taxon>Bacillati</taxon>
        <taxon>Actinomycetota</taxon>
        <taxon>Actinomycetes</taxon>
        <taxon>Micrococcales</taxon>
        <taxon>Cellulomonadaceae</taxon>
        <taxon>Cellulomonas</taxon>
    </lineage>
</organism>
<evidence type="ECO:0000313" key="2">
    <source>
        <dbReference type="EMBL" id="GEL95858.1"/>
    </source>
</evidence>